<dbReference type="Gene3D" id="3.30.70.1070">
    <property type="entry name" value="Sporulation related repeat"/>
    <property type="match status" value="1"/>
</dbReference>
<evidence type="ECO:0000256" key="1">
    <source>
        <dbReference type="SAM" id="MobiDB-lite"/>
    </source>
</evidence>
<name>A0AAU8IE12_9BACL</name>
<evidence type="ECO:0000313" key="3">
    <source>
        <dbReference type="EMBL" id="XCJ16634.1"/>
    </source>
</evidence>
<proteinExistence type="predicted"/>
<dbReference type="EMBL" id="CP159510">
    <property type="protein sequence ID" value="XCJ16634.1"/>
    <property type="molecule type" value="Genomic_DNA"/>
</dbReference>
<keyword evidence="2" id="KW-0812">Transmembrane</keyword>
<keyword evidence="2" id="KW-0472">Membrane</keyword>
<dbReference type="AlphaFoldDB" id="A0AAU8IE12"/>
<organism evidence="3">
    <name type="scientific">Sporolactobacillus sp. Y61</name>
    <dbReference type="NCBI Taxonomy" id="3160863"/>
    <lineage>
        <taxon>Bacteria</taxon>
        <taxon>Bacillati</taxon>
        <taxon>Bacillota</taxon>
        <taxon>Bacilli</taxon>
        <taxon>Bacillales</taxon>
        <taxon>Sporolactobacillaceae</taxon>
        <taxon>Sporolactobacillus</taxon>
    </lineage>
</organism>
<gene>
    <name evidence="3" type="ORF">ABNN70_13430</name>
</gene>
<accession>A0AAU8IE12</accession>
<feature type="compositionally biased region" description="Basic residues" evidence="1">
    <location>
        <begin position="12"/>
        <end position="27"/>
    </location>
</feature>
<dbReference type="InterPro" id="IPR036680">
    <property type="entry name" value="SPOR-like_sf"/>
</dbReference>
<keyword evidence="2" id="KW-1133">Transmembrane helix</keyword>
<protein>
    <recommendedName>
        <fullName evidence="4">SPOR domain-containing protein</fullName>
    </recommendedName>
</protein>
<sequence length="281" mass="31529">MNKQDTDTGLFPRHKDKKSKKKKRGRKGAADPVSILVRLWLPVLAAVVIGLASGMTMLMFFSGADKPAGQSWAQSDGDASVQEQQRLPTRKDLEFSTGMIQAGVFSTMEKASQVAESLRNEGIPSLAFPGRMNTVFIGAASTVQSAKVLTNDYKEKGVSFYTRKYDYRVTDQSSVLKSKSMAVFAARAKVYLQGMHQIADLKADERYPNQQLMERLNRQLNTLKGMEKTDLSRTFLETAEATMRTLHIFAEKKDEATYYAFQQHLLELSASYQKIIGFEKK</sequence>
<dbReference type="GO" id="GO:0042834">
    <property type="term" value="F:peptidoglycan binding"/>
    <property type="evidence" value="ECO:0007669"/>
    <property type="project" value="InterPro"/>
</dbReference>
<evidence type="ECO:0000256" key="2">
    <source>
        <dbReference type="SAM" id="Phobius"/>
    </source>
</evidence>
<reference evidence="3" key="1">
    <citation type="submission" date="2024-06" db="EMBL/GenBank/DDBJ databases">
        <authorList>
            <person name="Fan A."/>
            <person name="Zhang F.Y."/>
            <person name="Zhang L."/>
        </authorList>
    </citation>
    <scope>NUCLEOTIDE SEQUENCE</scope>
    <source>
        <strain evidence="3">Y61</strain>
    </source>
</reference>
<dbReference type="RefSeq" id="WP_353948075.1">
    <property type="nucleotide sequence ID" value="NZ_CP159510.1"/>
</dbReference>
<feature type="transmembrane region" description="Helical" evidence="2">
    <location>
        <begin position="39"/>
        <end position="61"/>
    </location>
</feature>
<evidence type="ECO:0008006" key="4">
    <source>
        <dbReference type="Google" id="ProtNLM"/>
    </source>
</evidence>
<feature type="region of interest" description="Disordered" evidence="1">
    <location>
        <begin position="1"/>
        <end position="27"/>
    </location>
</feature>